<dbReference type="FunFam" id="2.160.10.10:FF:000002">
    <property type="entry name" value="Serine acetyltransferase"/>
    <property type="match status" value="1"/>
</dbReference>
<evidence type="ECO:0000313" key="10">
    <source>
        <dbReference type="Proteomes" id="UP000825935"/>
    </source>
</evidence>
<evidence type="ECO:0000256" key="6">
    <source>
        <dbReference type="ARBA" id="ARBA00023315"/>
    </source>
</evidence>
<dbReference type="PANTHER" id="PTHR42811">
    <property type="entry name" value="SERINE ACETYLTRANSFERASE"/>
    <property type="match status" value="1"/>
</dbReference>
<dbReference type="SUPFAM" id="SSF51161">
    <property type="entry name" value="Trimeric LpxA-like enzymes"/>
    <property type="match status" value="1"/>
</dbReference>
<dbReference type="Proteomes" id="UP000825935">
    <property type="component" value="Chromosome 5"/>
</dbReference>
<keyword evidence="10" id="KW-1185">Reference proteome</keyword>
<dbReference type="Pfam" id="PF00132">
    <property type="entry name" value="Hexapep"/>
    <property type="match status" value="1"/>
</dbReference>
<dbReference type="InterPro" id="IPR005881">
    <property type="entry name" value="Ser_O-AcTrfase"/>
</dbReference>
<dbReference type="InterPro" id="IPR042122">
    <property type="entry name" value="Ser_AcTrfase_N_sf"/>
</dbReference>
<feature type="domain" description="Serine acetyltransferase N-terminal" evidence="8">
    <location>
        <begin position="69"/>
        <end position="188"/>
    </location>
</feature>
<keyword evidence="5" id="KW-0808">Transferase</keyword>
<keyword evidence="4" id="KW-0028">Amino-acid biosynthesis</keyword>
<evidence type="ECO:0000256" key="4">
    <source>
        <dbReference type="ARBA" id="ARBA00022605"/>
    </source>
</evidence>
<dbReference type="GO" id="GO:0009001">
    <property type="term" value="F:serine O-acetyltransferase activity"/>
    <property type="evidence" value="ECO:0007669"/>
    <property type="project" value="UniProtKB-EC"/>
</dbReference>
<comment type="pathway">
    <text evidence="1">Amino-acid biosynthesis; L-cysteine biosynthesis; L-cysteine from L-serine: step 1/2.</text>
</comment>
<feature type="region of interest" description="Disordered" evidence="7">
    <location>
        <begin position="35"/>
        <end position="57"/>
    </location>
</feature>
<dbReference type="NCBIfam" id="NF041874">
    <property type="entry name" value="EPS_EpsC"/>
    <property type="match status" value="1"/>
</dbReference>
<dbReference type="CDD" id="cd03354">
    <property type="entry name" value="LbH_SAT"/>
    <property type="match status" value="1"/>
</dbReference>
<dbReference type="OrthoDB" id="25818at2759"/>
<feature type="compositionally biased region" description="Basic and acidic residues" evidence="7">
    <location>
        <begin position="37"/>
        <end position="51"/>
    </location>
</feature>
<evidence type="ECO:0000256" key="7">
    <source>
        <dbReference type="SAM" id="MobiDB-lite"/>
    </source>
</evidence>
<keyword evidence="6" id="KW-0012">Acyltransferase</keyword>
<dbReference type="GO" id="GO:0005737">
    <property type="term" value="C:cytoplasm"/>
    <property type="evidence" value="ECO:0007669"/>
    <property type="project" value="InterPro"/>
</dbReference>
<dbReference type="InterPro" id="IPR018357">
    <property type="entry name" value="Hexapep_transf_CS"/>
</dbReference>
<protein>
    <recommendedName>
        <fullName evidence="3">serine O-acetyltransferase</fullName>
        <ecNumber evidence="3">2.3.1.30</ecNumber>
    </recommendedName>
</protein>
<reference evidence="9" key="1">
    <citation type="submission" date="2021-08" db="EMBL/GenBank/DDBJ databases">
        <title>WGS assembly of Ceratopteris richardii.</title>
        <authorList>
            <person name="Marchant D.B."/>
            <person name="Chen G."/>
            <person name="Jenkins J."/>
            <person name="Shu S."/>
            <person name="Leebens-Mack J."/>
            <person name="Grimwood J."/>
            <person name="Schmutz J."/>
            <person name="Soltis P."/>
            <person name="Soltis D."/>
            <person name="Chen Z.-H."/>
        </authorList>
    </citation>
    <scope>NUCLEOTIDE SEQUENCE</scope>
    <source>
        <strain evidence="9">Whitten #5841</strain>
        <tissue evidence="9">Leaf</tissue>
    </source>
</reference>
<gene>
    <name evidence="9" type="ORF">KP509_05G029700</name>
</gene>
<dbReference type="EMBL" id="CM035410">
    <property type="protein sequence ID" value="KAH7436654.1"/>
    <property type="molecule type" value="Genomic_DNA"/>
</dbReference>
<evidence type="ECO:0000256" key="2">
    <source>
        <dbReference type="ARBA" id="ARBA00007274"/>
    </source>
</evidence>
<evidence type="ECO:0000259" key="8">
    <source>
        <dbReference type="SMART" id="SM00971"/>
    </source>
</evidence>
<dbReference type="EC" id="2.3.1.30" evidence="3"/>
<proteinExistence type="inferred from homology"/>
<comment type="caution">
    <text evidence="9">The sequence shown here is derived from an EMBL/GenBank/DDBJ whole genome shotgun (WGS) entry which is preliminary data.</text>
</comment>
<dbReference type="InterPro" id="IPR011004">
    <property type="entry name" value="Trimer_LpxA-like_sf"/>
</dbReference>
<dbReference type="Pfam" id="PF06426">
    <property type="entry name" value="SATase_N"/>
    <property type="match status" value="1"/>
</dbReference>
<dbReference type="InterPro" id="IPR045304">
    <property type="entry name" value="LbH_SAT"/>
</dbReference>
<evidence type="ECO:0000313" key="9">
    <source>
        <dbReference type="EMBL" id="KAH7436654.1"/>
    </source>
</evidence>
<dbReference type="Gene3D" id="1.10.3130.10">
    <property type="entry name" value="serine acetyltransferase, domain 1"/>
    <property type="match status" value="1"/>
</dbReference>
<dbReference type="Gene3D" id="2.160.10.10">
    <property type="entry name" value="Hexapeptide repeat proteins"/>
    <property type="match status" value="1"/>
</dbReference>
<organism evidence="9 10">
    <name type="scientific">Ceratopteris richardii</name>
    <name type="common">Triangle waterfern</name>
    <dbReference type="NCBI Taxonomy" id="49495"/>
    <lineage>
        <taxon>Eukaryota</taxon>
        <taxon>Viridiplantae</taxon>
        <taxon>Streptophyta</taxon>
        <taxon>Embryophyta</taxon>
        <taxon>Tracheophyta</taxon>
        <taxon>Polypodiopsida</taxon>
        <taxon>Polypodiidae</taxon>
        <taxon>Polypodiales</taxon>
        <taxon>Pteridineae</taxon>
        <taxon>Pteridaceae</taxon>
        <taxon>Parkerioideae</taxon>
        <taxon>Ceratopteris</taxon>
    </lineage>
</organism>
<dbReference type="GO" id="GO:0006535">
    <property type="term" value="P:cysteine biosynthetic process from serine"/>
    <property type="evidence" value="ECO:0007669"/>
    <property type="project" value="InterPro"/>
</dbReference>
<dbReference type="NCBIfam" id="TIGR01172">
    <property type="entry name" value="cysE"/>
    <property type="match status" value="1"/>
</dbReference>
<dbReference type="InterPro" id="IPR010493">
    <property type="entry name" value="Ser_AcTrfase_N"/>
</dbReference>
<comment type="similarity">
    <text evidence="2">Belongs to the transferase hexapeptide repeat family.</text>
</comment>
<sequence>MGVIAENALPHHLTMKDSLKDIAANHAQRLSAACRNRSTDNEINGKEEPLDGFHCNGNESSEQLRGDIVWEDIRKDAEEMCNERNEDSLDVEASELLHGIVKRSILDRGSLEEALSAHLASKLSWDAAPFERWHAILLKSFTSGMSHCGKAIRYLMRDDLIAIKERDPACPSSGHAFLYFKGFHAIQAYRAANWLWSKGQRSLASALQSRISEVFGMDIHPAAQLGSGIMIDHGTGVVIGETARVGNGCTLLHGVTLGGNGKQQGDRHPKLGCNVLVGAGASILGNVKIGDGSKIGASAVVLNDIPDFATAVGCPAKIIGRAKEDNPAVVLDHSCKYVQLFTQRIRSLCPYRHLSPSKPGYLGPHDFIFRLEQVLEKDVPRETAMALFFELCRIMTMMVSLKKQSLRNMWLFSKICLPRNDNLSAASRSIQRSA</sequence>
<dbReference type="SMART" id="SM00971">
    <property type="entry name" value="SATase_N"/>
    <property type="match status" value="1"/>
</dbReference>
<dbReference type="AlphaFoldDB" id="A0A8T2UTC0"/>
<evidence type="ECO:0000256" key="1">
    <source>
        <dbReference type="ARBA" id="ARBA00004876"/>
    </source>
</evidence>
<dbReference type="InterPro" id="IPR001451">
    <property type="entry name" value="Hexapep"/>
</dbReference>
<evidence type="ECO:0000256" key="5">
    <source>
        <dbReference type="ARBA" id="ARBA00022679"/>
    </source>
</evidence>
<dbReference type="InterPro" id="IPR053376">
    <property type="entry name" value="Serine_acetyltransferase"/>
</dbReference>
<accession>A0A8T2UTC0</accession>
<dbReference type="PROSITE" id="PS00101">
    <property type="entry name" value="HEXAPEP_TRANSFERASES"/>
    <property type="match status" value="1"/>
</dbReference>
<name>A0A8T2UTC0_CERRI</name>
<evidence type="ECO:0000256" key="3">
    <source>
        <dbReference type="ARBA" id="ARBA00013266"/>
    </source>
</evidence>